<evidence type="ECO:0000313" key="12">
    <source>
        <dbReference type="Proteomes" id="UP001347796"/>
    </source>
</evidence>
<evidence type="ECO:0000256" key="2">
    <source>
        <dbReference type="ARBA" id="ARBA00022692"/>
    </source>
</evidence>
<evidence type="ECO:0000256" key="9">
    <source>
        <dbReference type="SAM" id="Phobius"/>
    </source>
</evidence>
<keyword evidence="7 8" id="KW-0807">Transducer</keyword>
<dbReference type="GO" id="GO:0004930">
    <property type="term" value="F:G protein-coupled receptor activity"/>
    <property type="evidence" value="ECO:0007669"/>
    <property type="project" value="UniProtKB-KW"/>
</dbReference>
<dbReference type="EMBL" id="JAZGQO010000011">
    <property type="protein sequence ID" value="KAK6172847.1"/>
    <property type="molecule type" value="Genomic_DNA"/>
</dbReference>
<evidence type="ECO:0000256" key="7">
    <source>
        <dbReference type="ARBA" id="ARBA00023224"/>
    </source>
</evidence>
<evidence type="ECO:0000313" key="11">
    <source>
        <dbReference type="EMBL" id="KAK6172847.1"/>
    </source>
</evidence>
<dbReference type="AlphaFoldDB" id="A0AAN8J8L5"/>
<feature type="domain" description="G-protein coupled receptors family 1 profile" evidence="10">
    <location>
        <begin position="44"/>
        <end position="350"/>
    </location>
</feature>
<keyword evidence="4 8" id="KW-0297">G-protein coupled receptor</keyword>
<dbReference type="Pfam" id="PF00001">
    <property type="entry name" value="7tm_1"/>
    <property type="match status" value="1"/>
</dbReference>
<dbReference type="PROSITE" id="PS50262">
    <property type="entry name" value="G_PROTEIN_RECEP_F1_2"/>
    <property type="match status" value="1"/>
</dbReference>
<evidence type="ECO:0000256" key="1">
    <source>
        <dbReference type="ARBA" id="ARBA00004141"/>
    </source>
</evidence>
<dbReference type="Proteomes" id="UP001347796">
    <property type="component" value="Unassembled WGS sequence"/>
</dbReference>
<keyword evidence="2 8" id="KW-0812">Transmembrane</keyword>
<name>A0AAN8J8L5_PATCE</name>
<keyword evidence="3 9" id="KW-1133">Transmembrane helix</keyword>
<organism evidence="11 12">
    <name type="scientific">Patella caerulea</name>
    <name type="common">Rayed Mediterranean limpet</name>
    <dbReference type="NCBI Taxonomy" id="87958"/>
    <lineage>
        <taxon>Eukaryota</taxon>
        <taxon>Metazoa</taxon>
        <taxon>Spiralia</taxon>
        <taxon>Lophotrochozoa</taxon>
        <taxon>Mollusca</taxon>
        <taxon>Gastropoda</taxon>
        <taxon>Patellogastropoda</taxon>
        <taxon>Patelloidea</taxon>
        <taxon>Patellidae</taxon>
        <taxon>Patella</taxon>
    </lineage>
</organism>
<feature type="transmembrane region" description="Helical" evidence="9">
    <location>
        <begin position="196"/>
        <end position="217"/>
    </location>
</feature>
<evidence type="ECO:0000256" key="4">
    <source>
        <dbReference type="ARBA" id="ARBA00023040"/>
    </source>
</evidence>
<feature type="transmembrane region" description="Helical" evidence="9">
    <location>
        <begin position="104"/>
        <end position="122"/>
    </location>
</feature>
<evidence type="ECO:0000256" key="8">
    <source>
        <dbReference type="RuleBase" id="RU000688"/>
    </source>
</evidence>
<dbReference type="InterPro" id="IPR017452">
    <property type="entry name" value="GPCR_Rhodpsn_7TM"/>
</dbReference>
<comment type="subcellular location">
    <subcellularLocation>
        <location evidence="1">Membrane</location>
        <topology evidence="1">Multi-pass membrane protein</topology>
    </subcellularLocation>
</comment>
<dbReference type="SUPFAM" id="SSF81321">
    <property type="entry name" value="Family A G protein-coupled receptor-like"/>
    <property type="match status" value="1"/>
</dbReference>
<evidence type="ECO:0000256" key="5">
    <source>
        <dbReference type="ARBA" id="ARBA00023136"/>
    </source>
</evidence>
<accession>A0AAN8J8L5</accession>
<protein>
    <recommendedName>
        <fullName evidence="10">G-protein coupled receptors family 1 profile domain-containing protein</fullName>
    </recommendedName>
</protein>
<feature type="transmembrane region" description="Helical" evidence="9">
    <location>
        <begin position="143"/>
        <end position="163"/>
    </location>
</feature>
<dbReference type="GO" id="GO:0016020">
    <property type="term" value="C:membrane"/>
    <property type="evidence" value="ECO:0007669"/>
    <property type="project" value="UniProtKB-SubCell"/>
</dbReference>
<evidence type="ECO:0000256" key="3">
    <source>
        <dbReference type="ARBA" id="ARBA00022989"/>
    </source>
</evidence>
<dbReference type="PRINTS" id="PR00237">
    <property type="entry name" value="GPCRRHODOPSN"/>
</dbReference>
<reference evidence="11 12" key="1">
    <citation type="submission" date="2024-01" db="EMBL/GenBank/DDBJ databases">
        <title>The genome of the rayed Mediterranean limpet Patella caerulea (Linnaeus, 1758).</title>
        <authorList>
            <person name="Anh-Thu Weber A."/>
            <person name="Halstead-Nussloch G."/>
        </authorList>
    </citation>
    <scope>NUCLEOTIDE SEQUENCE [LARGE SCALE GENOMIC DNA]</scope>
    <source>
        <strain evidence="11">AATW-2023a</strain>
        <tissue evidence="11">Whole specimen</tissue>
    </source>
</reference>
<feature type="transmembrane region" description="Helical" evidence="9">
    <location>
        <begin position="25"/>
        <end position="51"/>
    </location>
</feature>
<gene>
    <name evidence="11" type="ORF">SNE40_016424</name>
</gene>
<dbReference type="InterPro" id="IPR000276">
    <property type="entry name" value="GPCR_Rhodpsn"/>
</dbReference>
<feature type="transmembrane region" description="Helical" evidence="9">
    <location>
        <begin position="63"/>
        <end position="84"/>
    </location>
</feature>
<dbReference type="PANTHER" id="PTHR24238:SF47">
    <property type="entry name" value="ECDYSTEROIDS_DOPAMINE RECEPTOR-RELATED"/>
    <property type="match status" value="1"/>
</dbReference>
<dbReference type="CDD" id="cd00637">
    <property type="entry name" value="7tm_classA_rhodopsin-like"/>
    <property type="match status" value="1"/>
</dbReference>
<feature type="transmembrane region" description="Helical" evidence="9">
    <location>
        <begin position="292"/>
        <end position="310"/>
    </location>
</feature>
<sequence length="373" mass="42370">MSNTFDNNTILSEDQMDKLNYDQTIVMWPVILFMLILFVTGLIGNSLVIAVYTTKHNATASNISMLGLAVVDILSCIIIHPYIVYKLTHQYNQVWVTTCKIFEFFNHASLGVSMGILFAIAFDRYRAICYPHRLGFAFYTFRNLLIFSVVHGIVISLPLLYFYGARTILKKVEHTKFKTYMCDYGDEHQGTTIFKLFSLFVMLGFTCLVISMSILYCKVGATIYRTKRVRPTTITIGVSPQTSTSQTPACSTGTEMSVKAISGVNKFPVPVLNPVQTSTLPSGPSPHKAAKMLFLVTAVFLLSWLPFWIIRITRIVVPNFWMNKSNFGTVVEALFTHLFYLNNAINPFIYAVMNKRFREDLSLLVRKLRRSLT</sequence>
<dbReference type="PANTHER" id="PTHR24238">
    <property type="entry name" value="G-PROTEIN COUPLED RECEPTOR"/>
    <property type="match status" value="1"/>
</dbReference>
<keyword evidence="12" id="KW-1185">Reference proteome</keyword>
<dbReference type="PROSITE" id="PS00237">
    <property type="entry name" value="G_PROTEIN_RECEP_F1_1"/>
    <property type="match status" value="1"/>
</dbReference>
<keyword evidence="6 8" id="KW-0675">Receptor</keyword>
<proteinExistence type="inferred from homology"/>
<dbReference type="Gene3D" id="1.20.1070.10">
    <property type="entry name" value="Rhodopsin 7-helix transmembrane proteins"/>
    <property type="match status" value="1"/>
</dbReference>
<keyword evidence="5 9" id="KW-0472">Membrane</keyword>
<evidence type="ECO:0000259" key="10">
    <source>
        <dbReference type="PROSITE" id="PS50262"/>
    </source>
</evidence>
<feature type="transmembrane region" description="Helical" evidence="9">
    <location>
        <begin position="330"/>
        <end position="353"/>
    </location>
</feature>
<evidence type="ECO:0000256" key="6">
    <source>
        <dbReference type="ARBA" id="ARBA00023170"/>
    </source>
</evidence>
<comment type="similarity">
    <text evidence="8">Belongs to the G-protein coupled receptor 1 family.</text>
</comment>
<comment type="caution">
    <text evidence="11">The sequence shown here is derived from an EMBL/GenBank/DDBJ whole genome shotgun (WGS) entry which is preliminary data.</text>
</comment>